<keyword evidence="2" id="KW-1185">Reference proteome</keyword>
<dbReference type="Proteomes" id="UP000289200">
    <property type="component" value="Unassembled WGS sequence"/>
</dbReference>
<evidence type="ECO:0000313" key="2">
    <source>
        <dbReference type="Proteomes" id="UP000289200"/>
    </source>
</evidence>
<dbReference type="PANTHER" id="PTHR30348">
    <property type="entry name" value="UNCHARACTERIZED PROTEIN YECE"/>
    <property type="match status" value="1"/>
</dbReference>
<accession>A0A3S4DEA7</accession>
<dbReference type="InterPro" id="IPR002763">
    <property type="entry name" value="DUF72"/>
</dbReference>
<evidence type="ECO:0008006" key="3">
    <source>
        <dbReference type="Google" id="ProtNLM"/>
    </source>
</evidence>
<protein>
    <recommendedName>
        <fullName evidence="3">DUF72 domain-containing protein</fullName>
    </recommendedName>
</protein>
<dbReference type="Gene3D" id="3.20.20.410">
    <property type="entry name" value="Protein of unknown function UPF0759"/>
    <property type="match status" value="1"/>
</dbReference>
<dbReference type="RefSeq" id="WP_244601558.1">
    <property type="nucleotide sequence ID" value="NZ_UWOC01000137.1"/>
</dbReference>
<comment type="caution">
    <text evidence="1">The sequence shown here is derived from an EMBL/GenBank/DDBJ whole genome shotgun (WGS) entry which is preliminary data.</text>
</comment>
<dbReference type="AlphaFoldDB" id="A0A3S4DEA7"/>
<sequence length="246" mass="28493">MPVSSQVHIGTSGWSYDGWRGSFFPADLPKRKWLSWYGTRFNSTEINGSFYRTPPLGAVSAWHDQTPEDFLFAWKASRFITHWKRLSPRTADSLALMQTRLDKLGGKAGPVLFQLPARFGVDLARLQEFLGLLAPGRPYVLEVRDESWFDDAVYDLLRQHDVALCFSDHRDARTPWVITARHVYVRGHGPAGDYRDRYPEETLRDWAGHIRTWRHQMRTVYVYFDNDQKGAAPHDAQRLRELVAES</sequence>
<evidence type="ECO:0000313" key="1">
    <source>
        <dbReference type="EMBL" id="VCU08180.1"/>
    </source>
</evidence>
<proteinExistence type="predicted"/>
<dbReference type="Pfam" id="PF01904">
    <property type="entry name" value="DUF72"/>
    <property type="match status" value="1"/>
</dbReference>
<name>A0A3S4DEA7_9BRAD</name>
<reference evidence="2" key="1">
    <citation type="submission" date="2018-10" db="EMBL/GenBank/DDBJ databases">
        <authorList>
            <person name="Peiro R."/>
            <person name="Begona"/>
            <person name="Cbmso G."/>
            <person name="Lopez M."/>
            <person name="Gonzalez S."/>
            <person name="Sacristan E."/>
            <person name="Castillo E."/>
        </authorList>
    </citation>
    <scope>NUCLEOTIDE SEQUENCE [LARGE SCALE GENOMIC DNA]</scope>
</reference>
<gene>
    <name evidence="1" type="ORF">RHODGE_RHODGE_02039</name>
</gene>
<dbReference type="InterPro" id="IPR036520">
    <property type="entry name" value="UPF0759_sf"/>
</dbReference>
<dbReference type="SUPFAM" id="SSF117396">
    <property type="entry name" value="TM1631-like"/>
    <property type="match status" value="1"/>
</dbReference>
<dbReference type="EMBL" id="UWOC01000137">
    <property type="protein sequence ID" value="VCU08180.1"/>
    <property type="molecule type" value="Genomic_DNA"/>
</dbReference>
<organism evidence="1 2">
    <name type="scientific">Rhodoplanes serenus</name>
    <dbReference type="NCBI Taxonomy" id="200615"/>
    <lineage>
        <taxon>Bacteria</taxon>
        <taxon>Pseudomonadati</taxon>
        <taxon>Pseudomonadota</taxon>
        <taxon>Alphaproteobacteria</taxon>
        <taxon>Hyphomicrobiales</taxon>
        <taxon>Nitrobacteraceae</taxon>
        <taxon>Rhodoplanes</taxon>
    </lineage>
</organism>
<dbReference type="PANTHER" id="PTHR30348:SF4">
    <property type="entry name" value="DUF72 DOMAIN-CONTAINING PROTEIN"/>
    <property type="match status" value="1"/>
</dbReference>